<comment type="caution">
    <text evidence="4">The sequence shown here is derived from an EMBL/GenBank/DDBJ whole genome shotgun (WGS) entry which is preliminary data.</text>
</comment>
<feature type="compositionally biased region" description="Pro residues" evidence="1">
    <location>
        <begin position="345"/>
        <end position="356"/>
    </location>
</feature>
<evidence type="ECO:0000256" key="2">
    <source>
        <dbReference type="SAM" id="Phobius"/>
    </source>
</evidence>
<keyword evidence="2" id="KW-0472">Membrane</keyword>
<dbReference type="PANTHER" id="PTHR24052">
    <property type="entry name" value="DELTA-RELATED"/>
    <property type="match status" value="1"/>
</dbReference>
<evidence type="ECO:0000313" key="4">
    <source>
        <dbReference type="EMBL" id="KAF3839527.1"/>
    </source>
</evidence>
<sequence>MPCPSCGHSYRCHHVTGECDCLPGYTGPNCDQACSAGRFGPFCTQTCSCPSNLLCDRHTGDCVCESEEDDCKQETPVLSGSVMVPLPPGERESWGAISGIVVLVLLVVLLLALLLLYRRRQKDKQNHSPTVSFSTSRTVNSEYTVPDVPHSYHHYYSNPSYHTLSQNRPPLPHLPNNHDRTIKNTNNQLFCSVKNMERERRGLFGVESNATLPADWKHHEPRKDSGAFGIDRSYSYSASLGKYYNKELKDVVVASSSSLNSENPYATIKDLPGLPFCPPESSYMEMQCTVPRERAYTEISPPFNTATLRRERQSSLGHAPHEDPQSHYDLPVNSHIPGHYDLPPVRRPPSPRRSPQ</sequence>
<feature type="compositionally biased region" description="Basic and acidic residues" evidence="1">
    <location>
        <begin position="310"/>
        <end position="326"/>
    </location>
</feature>
<dbReference type="InterPro" id="IPR000742">
    <property type="entry name" value="EGF"/>
</dbReference>
<reference evidence="4 5" key="1">
    <citation type="submission" date="2020-03" db="EMBL/GenBank/DDBJ databases">
        <title>Dissostichus mawsoni Genome sequencing and assembly.</title>
        <authorList>
            <person name="Park H."/>
        </authorList>
    </citation>
    <scope>NUCLEOTIDE SEQUENCE [LARGE SCALE GENOMIC DNA]</scope>
    <source>
        <strain evidence="4">DM0001</strain>
        <tissue evidence="4">Muscle</tissue>
    </source>
</reference>
<evidence type="ECO:0000256" key="1">
    <source>
        <dbReference type="SAM" id="MobiDB-lite"/>
    </source>
</evidence>
<gene>
    <name evidence="4" type="ORF">F7725_018244</name>
</gene>
<keyword evidence="2" id="KW-0812">Transmembrane</keyword>
<organism evidence="4 5">
    <name type="scientific">Dissostichus mawsoni</name>
    <name type="common">Antarctic cod</name>
    <dbReference type="NCBI Taxonomy" id="36200"/>
    <lineage>
        <taxon>Eukaryota</taxon>
        <taxon>Metazoa</taxon>
        <taxon>Chordata</taxon>
        <taxon>Craniata</taxon>
        <taxon>Vertebrata</taxon>
        <taxon>Euteleostomi</taxon>
        <taxon>Actinopterygii</taxon>
        <taxon>Neopterygii</taxon>
        <taxon>Teleostei</taxon>
        <taxon>Neoteleostei</taxon>
        <taxon>Acanthomorphata</taxon>
        <taxon>Eupercaria</taxon>
        <taxon>Perciformes</taxon>
        <taxon>Notothenioidei</taxon>
        <taxon>Nototheniidae</taxon>
        <taxon>Dissostichus</taxon>
    </lineage>
</organism>
<dbReference type="InterPro" id="IPR052485">
    <property type="entry name" value="MEGF_diff_regulators"/>
</dbReference>
<dbReference type="Gene3D" id="2.170.300.10">
    <property type="entry name" value="Tie2 ligand-binding domain superfamily"/>
    <property type="match status" value="1"/>
</dbReference>
<proteinExistence type="predicted"/>
<dbReference type="PANTHER" id="PTHR24052:SF12">
    <property type="entry name" value="PLATELET ENDOTHELIAL AGGREGATION RECEPTOR 1"/>
    <property type="match status" value="1"/>
</dbReference>
<feature type="transmembrane region" description="Helical" evidence="2">
    <location>
        <begin position="94"/>
        <end position="117"/>
    </location>
</feature>
<protein>
    <recommendedName>
        <fullName evidence="3">EGF-like domain-containing protein</fullName>
    </recommendedName>
</protein>
<evidence type="ECO:0000259" key="3">
    <source>
        <dbReference type="PROSITE" id="PS00022"/>
    </source>
</evidence>
<keyword evidence="5" id="KW-1185">Reference proteome</keyword>
<name>A0A7J5XSI7_DISMA</name>
<evidence type="ECO:0000313" key="5">
    <source>
        <dbReference type="Proteomes" id="UP000518266"/>
    </source>
</evidence>
<dbReference type="EMBL" id="JAAKFY010000021">
    <property type="protein sequence ID" value="KAF3839527.1"/>
    <property type="molecule type" value="Genomic_DNA"/>
</dbReference>
<accession>A0A7J5XSI7</accession>
<dbReference type="Proteomes" id="UP000518266">
    <property type="component" value="Unassembled WGS sequence"/>
</dbReference>
<dbReference type="CDD" id="cd00055">
    <property type="entry name" value="EGF_Lam"/>
    <property type="match status" value="1"/>
</dbReference>
<dbReference type="InterPro" id="IPR002049">
    <property type="entry name" value="LE_dom"/>
</dbReference>
<dbReference type="PROSITE" id="PS00022">
    <property type="entry name" value="EGF_1"/>
    <property type="match status" value="1"/>
</dbReference>
<dbReference type="GO" id="GO:0016020">
    <property type="term" value="C:membrane"/>
    <property type="evidence" value="ECO:0007669"/>
    <property type="project" value="TreeGrafter"/>
</dbReference>
<dbReference type="OrthoDB" id="10268124at2759"/>
<feature type="domain" description="EGF-like" evidence="3">
    <location>
        <begin position="19"/>
        <end position="30"/>
    </location>
</feature>
<keyword evidence="2" id="KW-1133">Transmembrane helix</keyword>
<feature type="region of interest" description="Disordered" evidence="1">
    <location>
        <begin position="310"/>
        <end position="356"/>
    </location>
</feature>
<dbReference type="AlphaFoldDB" id="A0A7J5XSI7"/>